<feature type="region of interest" description="Disordered" evidence="1">
    <location>
        <begin position="155"/>
        <end position="175"/>
    </location>
</feature>
<protein>
    <submittedName>
        <fullName evidence="2">Uncharacterized protein</fullName>
    </submittedName>
</protein>
<keyword evidence="3" id="KW-1185">Reference proteome</keyword>
<organism evidence="2 3">
    <name type="scientific">Protopolystoma xenopodis</name>
    <dbReference type="NCBI Taxonomy" id="117903"/>
    <lineage>
        <taxon>Eukaryota</taxon>
        <taxon>Metazoa</taxon>
        <taxon>Spiralia</taxon>
        <taxon>Lophotrochozoa</taxon>
        <taxon>Platyhelminthes</taxon>
        <taxon>Monogenea</taxon>
        <taxon>Polyopisthocotylea</taxon>
        <taxon>Polystomatidea</taxon>
        <taxon>Polystomatidae</taxon>
        <taxon>Protopolystoma</taxon>
    </lineage>
</organism>
<dbReference type="Proteomes" id="UP000784294">
    <property type="component" value="Unassembled WGS sequence"/>
</dbReference>
<feature type="compositionally biased region" description="Low complexity" evidence="1">
    <location>
        <begin position="54"/>
        <end position="65"/>
    </location>
</feature>
<feature type="compositionally biased region" description="Low complexity" evidence="1">
    <location>
        <begin position="15"/>
        <end position="25"/>
    </location>
</feature>
<evidence type="ECO:0000313" key="2">
    <source>
        <dbReference type="EMBL" id="VEL41631.1"/>
    </source>
</evidence>
<reference evidence="2" key="1">
    <citation type="submission" date="2018-11" db="EMBL/GenBank/DDBJ databases">
        <authorList>
            <consortium name="Pathogen Informatics"/>
        </authorList>
    </citation>
    <scope>NUCLEOTIDE SEQUENCE</scope>
</reference>
<proteinExistence type="predicted"/>
<dbReference type="EMBL" id="CAAALY010270220">
    <property type="protein sequence ID" value="VEL41631.1"/>
    <property type="molecule type" value="Genomic_DNA"/>
</dbReference>
<sequence length="175" mass="17944">MALNGSAPRRKGTHATSSASATSTTKGRPQIAPIFNRRTDQAGGHGTCIEDASSRISPHPASSSRGLRESAYFGLMGSSGSTDAKPGAGHNSPGFETEGATTVISASGTGGRDCMLWQEQEKSQRNGPSDTSLLKACFQSKASLDEDPKVAAVTQTATAANVPDNTATKRGESSS</sequence>
<comment type="caution">
    <text evidence="2">The sequence shown here is derived from an EMBL/GenBank/DDBJ whole genome shotgun (WGS) entry which is preliminary data.</text>
</comment>
<evidence type="ECO:0000313" key="3">
    <source>
        <dbReference type="Proteomes" id="UP000784294"/>
    </source>
</evidence>
<feature type="region of interest" description="Disordered" evidence="1">
    <location>
        <begin position="1"/>
        <end position="110"/>
    </location>
</feature>
<accession>A0A3S5CV93</accession>
<name>A0A3S5CV93_9PLAT</name>
<gene>
    <name evidence="2" type="ORF">PXEA_LOCUS35071</name>
</gene>
<dbReference type="AlphaFoldDB" id="A0A3S5CV93"/>
<evidence type="ECO:0000256" key="1">
    <source>
        <dbReference type="SAM" id="MobiDB-lite"/>
    </source>
</evidence>